<comment type="caution">
    <text evidence="3">The sequence shown here is derived from an EMBL/GenBank/DDBJ whole genome shotgun (WGS) entry which is preliminary data.</text>
</comment>
<proteinExistence type="inferred from homology"/>
<gene>
    <name evidence="3" type="ORF">SAMN06296065_107110</name>
</gene>
<dbReference type="PRINTS" id="PR00081">
    <property type="entry name" value="GDHRDH"/>
</dbReference>
<dbReference type="InterPro" id="IPR036291">
    <property type="entry name" value="NAD(P)-bd_dom_sf"/>
</dbReference>
<evidence type="ECO:0000256" key="2">
    <source>
        <dbReference type="ARBA" id="ARBA00023002"/>
    </source>
</evidence>
<protein>
    <submittedName>
        <fullName evidence="3">NAD(P)-dependent dehydrogenase, short-chain alcohol dehydrogenase family</fullName>
    </submittedName>
</protein>
<organism evidence="3 4">
    <name type="scientific">Novosphingobium panipatense</name>
    <dbReference type="NCBI Taxonomy" id="428991"/>
    <lineage>
        <taxon>Bacteria</taxon>
        <taxon>Pseudomonadati</taxon>
        <taxon>Pseudomonadota</taxon>
        <taxon>Alphaproteobacteria</taxon>
        <taxon>Sphingomonadales</taxon>
        <taxon>Sphingomonadaceae</taxon>
        <taxon>Novosphingobium</taxon>
    </lineage>
</organism>
<dbReference type="Pfam" id="PF13561">
    <property type="entry name" value="adh_short_C2"/>
    <property type="match status" value="1"/>
</dbReference>
<dbReference type="Gene3D" id="3.40.50.720">
    <property type="entry name" value="NAD(P)-binding Rossmann-like Domain"/>
    <property type="match status" value="1"/>
</dbReference>
<sequence length="263" mass="27499">MAKGLFDCTGKVTVVTGGNGGIGFGFAMGVARMGSDVAIWARNAEKSAKAKAELEAAGAGRVIAYQVDVSEEANIVAGYDQVMADFGRVDCVFANSGASPRYNSVFDMPTDHWYDFQKTALHGAFFTLREGARLMKERVEAGDESGGSLVACGSLSLFQGLPGKMEYAASKSAVAAAIRCLAIELAPLGIRANVVAPGLIITPMMGEGARAEAVAQHFAPTIPMKRTGRPADFEGIGAYLCSDASSFMTGETITIDGGYMVRP</sequence>
<comment type="similarity">
    <text evidence="1">Belongs to the short-chain dehydrogenases/reductases (SDR) family.</text>
</comment>
<evidence type="ECO:0000256" key="1">
    <source>
        <dbReference type="ARBA" id="ARBA00006484"/>
    </source>
</evidence>
<dbReference type="EMBL" id="FXUI01000007">
    <property type="protein sequence ID" value="SMP74565.1"/>
    <property type="molecule type" value="Genomic_DNA"/>
</dbReference>
<keyword evidence="2" id="KW-0560">Oxidoreductase</keyword>
<dbReference type="InterPro" id="IPR002347">
    <property type="entry name" value="SDR_fam"/>
</dbReference>
<keyword evidence="4" id="KW-1185">Reference proteome</keyword>
<dbReference type="PANTHER" id="PTHR43008">
    <property type="entry name" value="BENZIL REDUCTASE"/>
    <property type="match status" value="1"/>
</dbReference>
<evidence type="ECO:0000313" key="3">
    <source>
        <dbReference type="EMBL" id="SMP74565.1"/>
    </source>
</evidence>
<dbReference type="SUPFAM" id="SSF51735">
    <property type="entry name" value="NAD(P)-binding Rossmann-fold domains"/>
    <property type="match status" value="1"/>
</dbReference>
<dbReference type="PANTHER" id="PTHR43008:SF4">
    <property type="entry name" value="CHAIN DEHYDROGENASE, PUTATIVE (AFU_ORTHOLOGUE AFUA_4G08710)-RELATED"/>
    <property type="match status" value="1"/>
</dbReference>
<evidence type="ECO:0000313" key="4">
    <source>
        <dbReference type="Proteomes" id="UP001157910"/>
    </source>
</evidence>
<dbReference type="RefSeq" id="WP_283406516.1">
    <property type="nucleotide sequence ID" value="NZ_FXUI01000007.1"/>
</dbReference>
<accession>A0ABY1QLP7</accession>
<reference evidence="3 4" key="1">
    <citation type="submission" date="2017-05" db="EMBL/GenBank/DDBJ databases">
        <authorList>
            <person name="Varghese N."/>
            <person name="Submissions S."/>
        </authorList>
    </citation>
    <scope>NUCLEOTIDE SEQUENCE [LARGE SCALE GENOMIC DNA]</scope>
    <source>
        <strain evidence="3 4">SM16</strain>
    </source>
</reference>
<name>A0ABY1QLP7_9SPHN</name>
<dbReference type="Proteomes" id="UP001157910">
    <property type="component" value="Unassembled WGS sequence"/>
</dbReference>